<dbReference type="Proteomes" id="UP001501468">
    <property type="component" value="Unassembled WGS sequence"/>
</dbReference>
<dbReference type="InterPro" id="IPR003593">
    <property type="entry name" value="AAA+_ATPase"/>
</dbReference>
<dbReference type="RefSeq" id="WP_344940111.1">
    <property type="nucleotide sequence ID" value="NZ_BAABDC010000001.1"/>
</dbReference>
<dbReference type="PIRSF" id="PIRSF001327">
    <property type="entry name" value="Arsenical_pump-driving_ATPase"/>
    <property type="match status" value="1"/>
</dbReference>
<comment type="similarity">
    <text evidence="1">Belongs to the arsA ATPase family.</text>
</comment>
<comment type="caution">
    <text evidence="3">The sequence shown here is derived from an EMBL/GenBank/DDBJ whole genome shotgun (WGS) entry which is preliminary data.</text>
</comment>
<dbReference type="SMART" id="SM00382">
    <property type="entry name" value="AAA"/>
    <property type="match status" value="2"/>
</dbReference>
<feature type="domain" description="AAA+ ATPase" evidence="2">
    <location>
        <begin position="14"/>
        <end position="233"/>
    </location>
</feature>
<protein>
    <submittedName>
        <fullName evidence="3">Arsenite efflux transporter ATPase subunit ArsA</fullName>
    </submittedName>
</protein>
<dbReference type="InterPro" id="IPR027541">
    <property type="entry name" value="Ars_ATPase"/>
</dbReference>
<dbReference type="CDD" id="cd02035">
    <property type="entry name" value="ArsA"/>
    <property type="match status" value="2"/>
</dbReference>
<gene>
    <name evidence="3" type="primary">arsA</name>
    <name evidence="3" type="ORF">GCM10022399_01490</name>
</gene>
<evidence type="ECO:0000259" key="2">
    <source>
        <dbReference type="SMART" id="SM00382"/>
    </source>
</evidence>
<dbReference type="SUPFAM" id="SSF52540">
    <property type="entry name" value="P-loop containing nucleoside triphosphate hydrolases"/>
    <property type="match status" value="2"/>
</dbReference>
<dbReference type="PANTHER" id="PTHR10803:SF3">
    <property type="entry name" value="ATPASE GET3"/>
    <property type="match status" value="1"/>
</dbReference>
<evidence type="ECO:0000256" key="1">
    <source>
        <dbReference type="ARBA" id="ARBA00011040"/>
    </source>
</evidence>
<reference evidence="4" key="1">
    <citation type="journal article" date="2019" name="Int. J. Syst. Evol. Microbiol.">
        <title>The Global Catalogue of Microorganisms (GCM) 10K type strain sequencing project: providing services to taxonomists for standard genome sequencing and annotation.</title>
        <authorList>
            <consortium name="The Broad Institute Genomics Platform"/>
            <consortium name="The Broad Institute Genome Sequencing Center for Infectious Disease"/>
            <person name="Wu L."/>
            <person name="Ma J."/>
        </authorList>
    </citation>
    <scope>NUCLEOTIDE SEQUENCE [LARGE SCALE GENOMIC DNA]</scope>
    <source>
        <strain evidence="4">JCM 17125</strain>
    </source>
</reference>
<feature type="domain" description="AAA+ ATPase" evidence="2">
    <location>
        <begin position="341"/>
        <end position="535"/>
    </location>
</feature>
<dbReference type="InterPro" id="IPR016300">
    <property type="entry name" value="ATPase_ArsA/GET3"/>
</dbReference>
<proteinExistence type="inferred from homology"/>
<organism evidence="3 4">
    <name type="scientific">Terrabacter ginsenosidimutans</name>
    <dbReference type="NCBI Taxonomy" id="490575"/>
    <lineage>
        <taxon>Bacteria</taxon>
        <taxon>Bacillati</taxon>
        <taxon>Actinomycetota</taxon>
        <taxon>Actinomycetes</taxon>
        <taxon>Micrococcales</taxon>
        <taxon>Intrasporangiaceae</taxon>
        <taxon>Terrabacter</taxon>
    </lineage>
</organism>
<dbReference type="NCBIfam" id="TIGR04291">
    <property type="entry name" value="arsen_driv_ArsA"/>
    <property type="match status" value="1"/>
</dbReference>
<evidence type="ECO:0000313" key="4">
    <source>
        <dbReference type="Proteomes" id="UP001501468"/>
    </source>
</evidence>
<dbReference type="PANTHER" id="PTHR10803">
    <property type="entry name" value="ARSENICAL PUMP-DRIVING ATPASE ARSENITE-TRANSLOCATING ATPASE"/>
    <property type="match status" value="1"/>
</dbReference>
<dbReference type="InterPro" id="IPR025723">
    <property type="entry name" value="ArsA/GET3_ATPase-like"/>
</dbReference>
<dbReference type="NCBIfam" id="TIGR00345">
    <property type="entry name" value="GET3_arsA_TRC40"/>
    <property type="match status" value="1"/>
</dbReference>
<name>A0ABP7CFE3_9MICO</name>
<dbReference type="EMBL" id="BAABDC010000001">
    <property type="protein sequence ID" value="GAA3689494.1"/>
    <property type="molecule type" value="Genomic_DNA"/>
</dbReference>
<keyword evidence="4" id="KW-1185">Reference proteome</keyword>
<sequence>MTASLPNLPFLETVPRFLFLTGKGGVGKTSLACAAAVVLAGQGKRVLLTSTDPASNVGQVFGTTVGNAITAVPGVPGLDALEIDPQQAADAYRAAIIDPVRDVLPVPELSAMTEQLSGACTTEIASFNEFTSLLADETSTAAYDHVLFDTAPTGHTLRLLQLPGEWTTYLSDGKGDVSCLGPVAGLDRLRHDYAGALAALTDPARTRLVIVTRPQRSAIAEAARTYAELRALGMSDAHLVVNGVMPTYAVTPPGHDVLLDAIRARETAALAAVPDDLAALPRTTVPLLAFNTVGVPALRHLLDGVDGFDGATMTPVGDEIPSLAEDFTSLRRLVDDFEADGNGLVMCMGKGGVGKTTVAAALALELATRGHEVLLTTTDPAAHLTETLQADVAHLTVERIDPERAIAEYRDRVMAGKGKALDDAGRAALAEDLRSPCTDEVAVFQQFSHVVFRARKQFVVLDTAPTGHTLLLLDATGSYHREITRQMGDGPRFVTPLMRLQDPSRTKVVIVTLPETTPVLEARELRDDLARAGITPWAWVVNASLTAAAPTSPFLRARARAESPSLASVARLCDRVAVLPMLAHEPVGAPALSELTATPALTPTTQETS</sequence>
<evidence type="ECO:0000313" key="3">
    <source>
        <dbReference type="EMBL" id="GAA3689494.1"/>
    </source>
</evidence>
<dbReference type="InterPro" id="IPR027417">
    <property type="entry name" value="P-loop_NTPase"/>
</dbReference>
<dbReference type="Gene3D" id="3.40.50.300">
    <property type="entry name" value="P-loop containing nucleotide triphosphate hydrolases"/>
    <property type="match status" value="2"/>
</dbReference>
<dbReference type="Pfam" id="PF02374">
    <property type="entry name" value="ArsA_ATPase"/>
    <property type="match status" value="3"/>
</dbReference>
<accession>A0ABP7CFE3</accession>